<dbReference type="PROSITE" id="PS51864">
    <property type="entry name" value="ASTACIN"/>
    <property type="match status" value="1"/>
</dbReference>
<keyword evidence="1" id="KW-0378">Hydrolase</keyword>
<accession>A0ABZ2KYJ6</accession>
<dbReference type="EMBL" id="CP089983">
    <property type="protein sequence ID" value="WXB01392.1"/>
    <property type="molecule type" value="Genomic_DNA"/>
</dbReference>
<feature type="signal peptide" evidence="2">
    <location>
        <begin position="1"/>
        <end position="26"/>
    </location>
</feature>
<evidence type="ECO:0000256" key="1">
    <source>
        <dbReference type="PROSITE-ProRule" id="PRU01211"/>
    </source>
</evidence>
<dbReference type="Proteomes" id="UP001374803">
    <property type="component" value="Chromosome"/>
</dbReference>
<dbReference type="InterPro" id="IPR006026">
    <property type="entry name" value="Peptidase_Metallo"/>
</dbReference>
<dbReference type="Gene3D" id="3.40.390.10">
    <property type="entry name" value="Collagenase (Catalytic Domain)"/>
    <property type="match status" value="1"/>
</dbReference>
<dbReference type="Pfam" id="PF01400">
    <property type="entry name" value="Astacin"/>
    <property type="match status" value="1"/>
</dbReference>
<feature type="binding site" evidence="1">
    <location>
        <position position="185"/>
    </location>
    <ligand>
        <name>Zn(2+)</name>
        <dbReference type="ChEBI" id="CHEBI:29105"/>
        <note>catalytic</note>
    </ligand>
</feature>
<keyword evidence="1" id="KW-0645">Protease</keyword>
<keyword evidence="5" id="KW-1185">Reference proteome</keyword>
<keyword evidence="1" id="KW-0479">Metal-binding</keyword>
<feature type="binding site" evidence="1">
    <location>
        <position position="191"/>
    </location>
    <ligand>
        <name>Zn(2+)</name>
        <dbReference type="ChEBI" id="CHEBI:29105"/>
        <note>catalytic</note>
    </ligand>
</feature>
<dbReference type="PANTHER" id="PTHR10127:SF893">
    <property type="entry name" value="METALLOENDOPEPTIDASE"/>
    <property type="match status" value="1"/>
</dbReference>
<dbReference type="InterPro" id="IPR024079">
    <property type="entry name" value="MetalloPept_cat_dom_sf"/>
</dbReference>
<dbReference type="SMART" id="SM00235">
    <property type="entry name" value="ZnMc"/>
    <property type="match status" value="1"/>
</dbReference>
<evidence type="ECO:0000313" key="4">
    <source>
        <dbReference type="EMBL" id="WXB01392.1"/>
    </source>
</evidence>
<keyword evidence="2" id="KW-0732">Signal</keyword>
<evidence type="ECO:0000259" key="3">
    <source>
        <dbReference type="PROSITE" id="PS51864"/>
    </source>
</evidence>
<dbReference type="PANTHER" id="PTHR10127">
    <property type="entry name" value="DISCOIDIN, CUB, EGF, LAMININ , AND ZINC METALLOPROTEASE DOMAIN CONTAINING"/>
    <property type="match status" value="1"/>
</dbReference>
<sequence length="222" mass="24027">MTILARSRWPAAWFVFFALGACSAMACGVDSSSESGYFPIGETGEPTKIEYSVKDGLALYEGDILLGTPATQVAPRIAGWLDADIVRTPPAPATKYRWPDKIIPYSIDPGLGDRTRITRAIEQWETKTSLVFVARTPANAATYPDYVVFRSGKGCHSSVGRSGGVQYVSLSSHCTTANTIHEIGHAVGLWHSSQDDTSIMREGGQRETLGAGDIDVVKRLYP</sequence>
<feature type="chain" id="PRO_5045702981" evidence="2">
    <location>
        <begin position="27"/>
        <end position="222"/>
    </location>
</feature>
<name>A0ABZ2KYJ6_9BACT</name>
<feature type="binding site" evidence="1">
    <location>
        <position position="181"/>
    </location>
    <ligand>
        <name>Zn(2+)</name>
        <dbReference type="ChEBI" id="CHEBI:29105"/>
        <note>catalytic</note>
    </ligand>
</feature>
<evidence type="ECO:0000313" key="5">
    <source>
        <dbReference type="Proteomes" id="UP001374803"/>
    </source>
</evidence>
<dbReference type="InterPro" id="IPR001506">
    <property type="entry name" value="Peptidase_M12A"/>
</dbReference>
<protein>
    <submittedName>
        <fullName evidence="4">M12 family metallopeptidase</fullName>
    </submittedName>
</protein>
<reference evidence="4" key="1">
    <citation type="submission" date="2021-12" db="EMBL/GenBank/DDBJ databases">
        <title>Discovery of the Pendulisporaceae a myxobacterial family with distinct sporulation behavior and unique specialized metabolism.</title>
        <authorList>
            <person name="Garcia R."/>
            <person name="Popoff A."/>
            <person name="Bader C.D."/>
            <person name="Loehr J."/>
            <person name="Walesch S."/>
            <person name="Walt C."/>
            <person name="Boldt J."/>
            <person name="Bunk B."/>
            <person name="Haeckl F.J.F.P.J."/>
            <person name="Gunesch A.P."/>
            <person name="Birkelbach J."/>
            <person name="Nuebel U."/>
            <person name="Pietschmann T."/>
            <person name="Bach T."/>
            <person name="Mueller R."/>
        </authorList>
    </citation>
    <scope>NUCLEOTIDE SEQUENCE</scope>
    <source>
        <strain evidence="4">MSr11367</strain>
    </source>
</reference>
<dbReference type="RefSeq" id="WP_394831007.1">
    <property type="nucleotide sequence ID" value="NZ_CP089983.1"/>
</dbReference>
<keyword evidence="1" id="KW-0482">Metalloprotease</keyword>
<comment type="caution">
    <text evidence="1">Lacks conserved residue(s) required for the propagation of feature annotation.</text>
</comment>
<evidence type="ECO:0000256" key="2">
    <source>
        <dbReference type="SAM" id="SignalP"/>
    </source>
</evidence>
<feature type="active site" evidence="1">
    <location>
        <position position="182"/>
    </location>
</feature>
<proteinExistence type="predicted"/>
<dbReference type="PROSITE" id="PS51257">
    <property type="entry name" value="PROKAR_LIPOPROTEIN"/>
    <property type="match status" value="1"/>
</dbReference>
<comment type="cofactor">
    <cofactor evidence="1">
        <name>Zn(2+)</name>
        <dbReference type="ChEBI" id="CHEBI:29105"/>
    </cofactor>
    <text evidence="1">Binds 1 zinc ion per subunit.</text>
</comment>
<dbReference type="SUPFAM" id="SSF55486">
    <property type="entry name" value="Metalloproteases ('zincins'), catalytic domain"/>
    <property type="match status" value="1"/>
</dbReference>
<keyword evidence="1" id="KW-0862">Zinc</keyword>
<feature type="domain" description="Peptidase M12A" evidence="3">
    <location>
        <begin position="86"/>
        <end position="191"/>
    </location>
</feature>
<organism evidence="4 5">
    <name type="scientific">Pendulispora rubella</name>
    <dbReference type="NCBI Taxonomy" id="2741070"/>
    <lineage>
        <taxon>Bacteria</taxon>
        <taxon>Pseudomonadati</taxon>
        <taxon>Myxococcota</taxon>
        <taxon>Myxococcia</taxon>
        <taxon>Myxococcales</taxon>
        <taxon>Sorangiineae</taxon>
        <taxon>Pendulisporaceae</taxon>
        <taxon>Pendulispora</taxon>
    </lineage>
</organism>
<gene>
    <name evidence="4" type="ORF">LVJ94_31305</name>
</gene>